<name>A0A2T2Y1S5_9ENTR</name>
<comment type="caution">
    <text evidence="1">The sequence shown here is derived from an EMBL/GenBank/DDBJ whole genome shotgun (WGS) entry which is preliminary data.</text>
</comment>
<evidence type="ECO:0000313" key="2">
    <source>
        <dbReference type="Proteomes" id="UP000240892"/>
    </source>
</evidence>
<dbReference type="EMBL" id="PYHO01000008">
    <property type="protein sequence ID" value="PSR46495.1"/>
    <property type="molecule type" value="Genomic_DNA"/>
</dbReference>
<keyword evidence="2" id="KW-1185">Reference proteome</keyword>
<protein>
    <submittedName>
        <fullName evidence="1">Uncharacterized protein</fullName>
    </submittedName>
</protein>
<dbReference type="Proteomes" id="UP000240892">
    <property type="component" value="Unassembled WGS sequence"/>
</dbReference>
<reference evidence="1 2" key="1">
    <citation type="submission" date="2018-03" db="EMBL/GenBank/DDBJ databases">
        <title>First report of an OXA-48+CTX-M-M-producing Kluyvera ascorbata clone recovered from patients admitted in a University Hospital in Madrid, Spain.</title>
        <authorList>
            <person name="Hernandez-Garcia M."/>
            <person name="Leon-Sampedro R."/>
            <person name="Perez-Viso B."/>
            <person name="Morosini M.I."/>
            <person name="Lopez-Fresnena N."/>
            <person name="Coque T.M."/>
            <person name="Bonten M."/>
            <person name="Malhotra-Kumar S."/>
            <person name="Ruiz-Garbajosa P."/>
            <person name="Canton R."/>
        </authorList>
    </citation>
    <scope>NUCLEOTIDE SEQUENCE [LARGE SCALE GENOMIC DNA]</scope>
    <source>
        <strain evidence="1 2">KA2</strain>
    </source>
</reference>
<sequence>MTSQSIRFFAMSLKGLTSYYNCVKNSVRILYIQFLSKLSFEKPPSMIFARSLQCTLRVNAHAKSPAYEL</sequence>
<dbReference type="AlphaFoldDB" id="A0A2T2Y1S5"/>
<accession>A0A2T2Y1S5</accession>
<organism evidence="1 2">
    <name type="scientific">Kluyvera genomosp. 2</name>
    <dbReference type="NCBI Taxonomy" id="2774054"/>
    <lineage>
        <taxon>Bacteria</taxon>
        <taxon>Pseudomonadati</taxon>
        <taxon>Pseudomonadota</taxon>
        <taxon>Gammaproteobacteria</taxon>
        <taxon>Enterobacterales</taxon>
        <taxon>Enterobacteriaceae</taxon>
        <taxon>Kluyvera</taxon>
    </lineage>
</organism>
<gene>
    <name evidence="1" type="ORF">C8256_12495</name>
</gene>
<evidence type="ECO:0000313" key="1">
    <source>
        <dbReference type="EMBL" id="PSR46495.1"/>
    </source>
</evidence>
<proteinExistence type="predicted"/>